<reference evidence="8 9" key="1">
    <citation type="submission" date="2017-02" db="EMBL/GenBank/DDBJ databases">
        <title>Complete genome sequence of the cold-active Pseudoalteromonas aliena strain EH1 isolated from Arctic seawater.</title>
        <authorList>
            <person name="Kim E."/>
            <person name="Heo E."/>
            <person name="Kim H."/>
            <person name="Kim D."/>
        </authorList>
    </citation>
    <scope>NUCLEOTIDE SEQUENCE [LARGE SCALE GENOMIC DNA]</scope>
    <source>
        <strain evidence="8 9">EH1</strain>
    </source>
</reference>
<comment type="subcellular location">
    <subcellularLocation>
        <location evidence="1">Membrane</location>
        <topology evidence="1">Multi-pass membrane protein</topology>
    </subcellularLocation>
</comment>
<organism evidence="8 9">
    <name type="scientific">Pseudoalteromonas aliena</name>
    <dbReference type="NCBI Taxonomy" id="247523"/>
    <lineage>
        <taxon>Bacteria</taxon>
        <taxon>Pseudomonadati</taxon>
        <taxon>Pseudomonadota</taxon>
        <taxon>Gammaproteobacteria</taxon>
        <taxon>Alteromonadales</taxon>
        <taxon>Pseudoalteromonadaceae</taxon>
        <taxon>Pseudoalteromonas</taxon>
    </lineage>
</organism>
<keyword evidence="3" id="KW-0406">Ion transport</keyword>
<gene>
    <name evidence="8" type="ORF">B0W48_00105</name>
</gene>
<dbReference type="InterPro" id="IPR050681">
    <property type="entry name" value="CDF/SLC30A"/>
</dbReference>
<dbReference type="GO" id="GO:0005886">
    <property type="term" value="C:plasma membrane"/>
    <property type="evidence" value="ECO:0007669"/>
    <property type="project" value="TreeGrafter"/>
</dbReference>
<evidence type="ECO:0000313" key="9">
    <source>
        <dbReference type="Proteomes" id="UP000188243"/>
    </source>
</evidence>
<feature type="transmembrane region" description="Helical" evidence="6">
    <location>
        <begin position="162"/>
        <end position="180"/>
    </location>
</feature>
<accession>A0A1Q2GT88</accession>
<dbReference type="STRING" id="247523.B0W48_00105"/>
<keyword evidence="3" id="KW-0813">Transport</keyword>
<dbReference type="KEGG" id="paln:B0W48_00105"/>
<dbReference type="GO" id="GO:0005385">
    <property type="term" value="F:zinc ion transmembrane transporter activity"/>
    <property type="evidence" value="ECO:0007669"/>
    <property type="project" value="TreeGrafter"/>
</dbReference>
<feature type="transmembrane region" description="Helical" evidence="6">
    <location>
        <begin position="117"/>
        <end position="141"/>
    </location>
</feature>
<proteinExistence type="predicted"/>
<feature type="transmembrane region" description="Helical" evidence="6">
    <location>
        <begin position="186"/>
        <end position="203"/>
    </location>
</feature>
<evidence type="ECO:0000256" key="5">
    <source>
        <dbReference type="ARBA" id="ARBA00023136"/>
    </source>
</evidence>
<keyword evidence="2 6" id="KW-0812">Transmembrane</keyword>
<dbReference type="NCBIfam" id="TIGR01297">
    <property type="entry name" value="CDF"/>
    <property type="match status" value="1"/>
</dbReference>
<keyword evidence="3" id="KW-0862">Zinc</keyword>
<dbReference type="InterPro" id="IPR002524">
    <property type="entry name" value="Cation_efflux"/>
</dbReference>
<dbReference type="Gene3D" id="1.20.1510.10">
    <property type="entry name" value="Cation efflux protein transmembrane domain"/>
    <property type="match status" value="1"/>
</dbReference>
<dbReference type="Proteomes" id="UP000188243">
    <property type="component" value="Chromosome"/>
</dbReference>
<feature type="domain" description="Cation efflux protein transmembrane" evidence="7">
    <location>
        <begin position="19"/>
        <end position="211"/>
    </location>
</feature>
<evidence type="ECO:0000256" key="2">
    <source>
        <dbReference type="ARBA" id="ARBA00022692"/>
    </source>
</evidence>
<dbReference type="PANTHER" id="PTHR11562:SF17">
    <property type="entry name" value="RE54080P-RELATED"/>
    <property type="match status" value="1"/>
</dbReference>
<dbReference type="InterPro" id="IPR058533">
    <property type="entry name" value="Cation_efflux_TM"/>
</dbReference>
<evidence type="ECO:0000256" key="1">
    <source>
        <dbReference type="ARBA" id="ARBA00004141"/>
    </source>
</evidence>
<dbReference type="InterPro" id="IPR027469">
    <property type="entry name" value="Cation_efflux_TMD_sf"/>
</dbReference>
<keyword evidence="4 6" id="KW-1133">Transmembrane helix</keyword>
<dbReference type="SUPFAM" id="SSF161111">
    <property type="entry name" value="Cation efflux protein transmembrane domain-like"/>
    <property type="match status" value="1"/>
</dbReference>
<dbReference type="Pfam" id="PF01545">
    <property type="entry name" value="Cation_efflux"/>
    <property type="match status" value="1"/>
</dbReference>
<protein>
    <submittedName>
        <fullName evidence="8">Cation transporter</fullName>
    </submittedName>
</protein>
<evidence type="ECO:0000256" key="3">
    <source>
        <dbReference type="ARBA" id="ARBA00022906"/>
    </source>
</evidence>
<evidence type="ECO:0000259" key="7">
    <source>
        <dbReference type="Pfam" id="PF01545"/>
    </source>
</evidence>
<feature type="transmembrane region" description="Helical" evidence="6">
    <location>
        <begin position="21"/>
        <end position="39"/>
    </location>
</feature>
<evidence type="ECO:0000313" key="8">
    <source>
        <dbReference type="EMBL" id="AQP98335.1"/>
    </source>
</evidence>
<sequence>MGHNHSHSHVDENQSNKQLTVAVVINVLLTIAQVIGGIFSGSLSLIADALHNLSDAGAIFIALVARKIGNKPADGTHHFGYKRAEILATLFNSSTLILIGGYLIVESVSSYLNPQLINGWIVVWVAAIALVIDLATAFLTYRAGANNSINIKAAFIHNVSDAMASIVVIIAGTLIILYQWYIVDLIATVLISIYVIYHGVLLLKQSCKILMQAAPNNIDTHTISNAICSKFNIESVISIKLWQLDDKESYCELVISTQHLVDLHVVKSFLHDNFNIENCIIEIQPIANKSLI</sequence>
<dbReference type="EMBL" id="CP019628">
    <property type="protein sequence ID" value="AQP98335.1"/>
    <property type="molecule type" value="Genomic_DNA"/>
</dbReference>
<name>A0A1Q2GT88_9GAMM</name>
<keyword evidence="3" id="KW-0864">Zinc transport</keyword>
<dbReference type="PANTHER" id="PTHR11562">
    <property type="entry name" value="CATION EFFLUX PROTEIN/ ZINC TRANSPORTER"/>
    <property type="match status" value="1"/>
</dbReference>
<evidence type="ECO:0000256" key="4">
    <source>
        <dbReference type="ARBA" id="ARBA00022989"/>
    </source>
</evidence>
<dbReference type="AlphaFoldDB" id="A0A1Q2GT88"/>
<evidence type="ECO:0000256" key="6">
    <source>
        <dbReference type="SAM" id="Phobius"/>
    </source>
</evidence>
<dbReference type="RefSeq" id="WP_077535071.1">
    <property type="nucleotide sequence ID" value="NZ_CP019628.1"/>
</dbReference>
<keyword evidence="5 6" id="KW-0472">Membrane</keyword>
<feature type="transmembrane region" description="Helical" evidence="6">
    <location>
        <begin position="86"/>
        <end position="105"/>
    </location>
</feature>